<dbReference type="InterPro" id="IPR014755">
    <property type="entry name" value="Cu-Rt/internalin_Ig-like"/>
</dbReference>
<dbReference type="Pfam" id="PF13205">
    <property type="entry name" value="Big_5"/>
    <property type="match status" value="1"/>
</dbReference>
<feature type="region of interest" description="Disordered" evidence="2">
    <location>
        <begin position="113"/>
        <end position="135"/>
    </location>
</feature>
<organism evidence="4">
    <name type="scientific">marine metagenome</name>
    <dbReference type="NCBI Taxonomy" id="408172"/>
    <lineage>
        <taxon>unclassified sequences</taxon>
        <taxon>metagenomes</taxon>
        <taxon>ecological metagenomes</taxon>
    </lineage>
</organism>
<dbReference type="EMBL" id="UINC01197346">
    <property type="protein sequence ID" value="SVE14780.1"/>
    <property type="molecule type" value="Genomic_DNA"/>
</dbReference>
<dbReference type="SUPFAM" id="SSF110296">
    <property type="entry name" value="Oligoxyloglucan reducing end-specific cellobiohydrolase"/>
    <property type="match status" value="1"/>
</dbReference>
<name>A0A383B4Q2_9ZZZZ</name>
<dbReference type="InterPro" id="IPR032812">
    <property type="entry name" value="SbsA_Ig"/>
</dbReference>
<sequence length="135" mass="13810">MSASPSLSNSNETFTVTPSSSLSLNTTYKIRVTAGVTDSASNVLSSQWTTSSGFTTETISFVVVGASGTILTSSDGTSWNSKTSGTGNRLYNVTYGNSTFVAVGTSGTILTSSDGTSWTSRTSGTSNTLNGVTSR</sequence>
<dbReference type="Gene3D" id="2.60.40.1220">
    <property type="match status" value="1"/>
</dbReference>
<accession>A0A383B4Q2</accession>
<feature type="compositionally biased region" description="Low complexity" evidence="2">
    <location>
        <begin position="113"/>
        <end position="128"/>
    </location>
</feature>
<reference evidence="4" key="1">
    <citation type="submission" date="2018-05" db="EMBL/GenBank/DDBJ databases">
        <authorList>
            <person name="Lanie J.A."/>
            <person name="Ng W.-L."/>
            <person name="Kazmierczak K.M."/>
            <person name="Andrzejewski T.M."/>
            <person name="Davidsen T.M."/>
            <person name="Wayne K.J."/>
            <person name="Tettelin H."/>
            <person name="Glass J.I."/>
            <person name="Rusch D."/>
            <person name="Podicherti R."/>
            <person name="Tsui H.-C.T."/>
            <person name="Winkler M.E."/>
        </authorList>
    </citation>
    <scope>NUCLEOTIDE SEQUENCE</scope>
</reference>
<evidence type="ECO:0000313" key="4">
    <source>
        <dbReference type="EMBL" id="SVE14780.1"/>
    </source>
</evidence>
<evidence type="ECO:0000256" key="1">
    <source>
        <dbReference type="ARBA" id="ARBA00022729"/>
    </source>
</evidence>
<evidence type="ECO:0000256" key="2">
    <source>
        <dbReference type="SAM" id="MobiDB-lite"/>
    </source>
</evidence>
<feature type="domain" description="SbsA Ig-like" evidence="3">
    <location>
        <begin position="7"/>
        <end position="56"/>
    </location>
</feature>
<dbReference type="AlphaFoldDB" id="A0A383B4Q2"/>
<proteinExistence type="predicted"/>
<protein>
    <recommendedName>
        <fullName evidence="3">SbsA Ig-like domain-containing protein</fullName>
    </recommendedName>
</protein>
<gene>
    <name evidence="4" type="ORF">METZ01_LOCUS467634</name>
</gene>
<evidence type="ECO:0000259" key="3">
    <source>
        <dbReference type="Pfam" id="PF13205"/>
    </source>
</evidence>
<keyword evidence="1" id="KW-0732">Signal</keyword>